<keyword evidence="5" id="KW-0762">Sugar transport</keyword>
<protein>
    <submittedName>
        <fullName evidence="11">MFS transporter</fullName>
    </submittedName>
</protein>
<sequence>MFKPLLRLGASPGFRPLFLTAVLIGCRDAMVEPYIVLFAVEKVHLAPLALGVFLTVRSLGAVSFSMLFGLWFDRMPSVLPLVLALLAGVVGYTLLATTNDFALLLLIAGGPLAATGAAFPQVFSLAKGHLDRFDMSLAESGIAVMRSSFSAAWAIGPLLGAVIVEAYDFAGVFLASAICGSLACGALAWSGVRASGRTHHGPDINVVGLKRMIGLTAGSFVLFFTALVMGAVALPIVITRDLHGMKTVIGISAGLCALLEVPVMMGVALVPARLGGYSGLMIGFVAMLLYFVVLTVAPGIGTVVASQAFRAIGIGLVASVGITYMQGLMPRRIGAAAALFTITSQVGALLAGLAVGPWAETFGYRSIFPLCIVLAGLGALLLMLSTRRRDNLLAVAEAERIELGRSRL</sequence>
<feature type="domain" description="Major facilitator superfamily (MFS) profile" evidence="10">
    <location>
        <begin position="211"/>
        <end position="408"/>
    </location>
</feature>
<dbReference type="SUPFAM" id="SSF103473">
    <property type="entry name" value="MFS general substrate transporter"/>
    <property type="match status" value="1"/>
</dbReference>
<comment type="caution">
    <text evidence="11">The sequence shown here is derived from an EMBL/GenBank/DDBJ whole genome shotgun (WGS) entry which is preliminary data.</text>
</comment>
<proteinExistence type="inferred from homology"/>
<comment type="similarity">
    <text evidence="2">Belongs to the major facilitator superfamily. Set transporter family.</text>
</comment>
<dbReference type="Proteomes" id="UP001165667">
    <property type="component" value="Unassembled WGS sequence"/>
</dbReference>
<dbReference type="InterPro" id="IPR020846">
    <property type="entry name" value="MFS_dom"/>
</dbReference>
<evidence type="ECO:0000256" key="6">
    <source>
        <dbReference type="ARBA" id="ARBA00022692"/>
    </source>
</evidence>
<keyword evidence="6 9" id="KW-0812">Transmembrane</keyword>
<evidence type="ECO:0000259" key="10">
    <source>
        <dbReference type="PROSITE" id="PS50850"/>
    </source>
</evidence>
<feature type="transmembrane region" description="Helical" evidence="9">
    <location>
        <begin position="337"/>
        <end position="356"/>
    </location>
</feature>
<feature type="transmembrane region" description="Helical" evidence="9">
    <location>
        <begin position="277"/>
        <end position="301"/>
    </location>
</feature>
<evidence type="ECO:0000256" key="3">
    <source>
        <dbReference type="ARBA" id="ARBA00022448"/>
    </source>
</evidence>
<feature type="transmembrane region" description="Helical" evidence="9">
    <location>
        <begin position="249"/>
        <end position="270"/>
    </location>
</feature>
<feature type="transmembrane region" description="Helical" evidence="9">
    <location>
        <begin position="362"/>
        <end position="384"/>
    </location>
</feature>
<gene>
    <name evidence="11" type="ORF">M8523_08785</name>
</gene>
<dbReference type="RefSeq" id="WP_282584462.1">
    <property type="nucleotide sequence ID" value="NZ_JAMOIM010000004.1"/>
</dbReference>
<evidence type="ECO:0000256" key="5">
    <source>
        <dbReference type="ARBA" id="ARBA00022597"/>
    </source>
</evidence>
<dbReference type="InterPro" id="IPR036259">
    <property type="entry name" value="MFS_trans_sf"/>
</dbReference>
<keyword evidence="7 9" id="KW-1133">Transmembrane helix</keyword>
<feature type="transmembrane region" description="Helical" evidence="9">
    <location>
        <begin position="307"/>
        <end position="325"/>
    </location>
</feature>
<evidence type="ECO:0000313" key="12">
    <source>
        <dbReference type="Proteomes" id="UP001165667"/>
    </source>
</evidence>
<dbReference type="GO" id="GO:0005886">
    <property type="term" value="C:plasma membrane"/>
    <property type="evidence" value="ECO:0007669"/>
    <property type="project" value="UniProtKB-SubCell"/>
</dbReference>
<accession>A0AA42CM79</accession>
<evidence type="ECO:0000256" key="4">
    <source>
        <dbReference type="ARBA" id="ARBA00022475"/>
    </source>
</evidence>
<dbReference type="PROSITE" id="PS50850">
    <property type="entry name" value="MFS"/>
    <property type="match status" value="1"/>
</dbReference>
<keyword evidence="8 9" id="KW-0472">Membrane</keyword>
<dbReference type="PROSITE" id="PS51257">
    <property type="entry name" value="PROKAR_LIPOPROTEIN"/>
    <property type="match status" value="1"/>
</dbReference>
<name>A0AA42CM79_9HYPH</name>
<evidence type="ECO:0000313" key="11">
    <source>
        <dbReference type="EMBL" id="MCW6508117.1"/>
    </source>
</evidence>
<dbReference type="Gene3D" id="1.20.1250.20">
    <property type="entry name" value="MFS general substrate transporter like domains"/>
    <property type="match status" value="2"/>
</dbReference>
<evidence type="ECO:0000256" key="2">
    <source>
        <dbReference type="ARBA" id="ARBA00006523"/>
    </source>
</evidence>
<dbReference type="InterPro" id="IPR011701">
    <property type="entry name" value="MFS"/>
</dbReference>
<dbReference type="Pfam" id="PF07690">
    <property type="entry name" value="MFS_1"/>
    <property type="match status" value="1"/>
</dbReference>
<comment type="subcellular location">
    <subcellularLocation>
        <location evidence="1">Cell membrane</location>
        <topology evidence="1">Multi-pass membrane protein</topology>
    </subcellularLocation>
</comment>
<feature type="transmembrane region" description="Helical" evidence="9">
    <location>
        <begin position="101"/>
        <end position="123"/>
    </location>
</feature>
<feature type="transmembrane region" description="Helical" evidence="9">
    <location>
        <begin position="169"/>
        <end position="192"/>
    </location>
</feature>
<dbReference type="PANTHER" id="PTHR23535">
    <property type="entry name" value="SUGAR EFFLUX TRANSPORTER A-RELATED"/>
    <property type="match status" value="1"/>
</dbReference>
<feature type="transmembrane region" description="Helical" evidence="9">
    <location>
        <begin position="143"/>
        <end position="163"/>
    </location>
</feature>
<evidence type="ECO:0000256" key="8">
    <source>
        <dbReference type="ARBA" id="ARBA00023136"/>
    </source>
</evidence>
<organism evidence="11 12">
    <name type="scientific">Lichenifustis flavocetrariae</name>
    <dbReference type="NCBI Taxonomy" id="2949735"/>
    <lineage>
        <taxon>Bacteria</taxon>
        <taxon>Pseudomonadati</taxon>
        <taxon>Pseudomonadota</taxon>
        <taxon>Alphaproteobacteria</taxon>
        <taxon>Hyphomicrobiales</taxon>
        <taxon>Lichenihabitantaceae</taxon>
        <taxon>Lichenifustis</taxon>
    </lineage>
</organism>
<dbReference type="PANTHER" id="PTHR23535:SF2">
    <property type="entry name" value="SUGAR EFFLUX TRANSPORTER A-RELATED"/>
    <property type="match status" value="1"/>
</dbReference>
<keyword evidence="12" id="KW-1185">Reference proteome</keyword>
<reference evidence="11" key="1">
    <citation type="submission" date="2022-05" db="EMBL/GenBank/DDBJ databases">
        <authorList>
            <person name="Pankratov T."/>
        </authorList>
    </citation>
    <scope>NUCLEOTIDE SEQUENCE</scope>
    <source>
        <strain evidence="11">BP6-180914</strain>
    </source>
</reference>
<evidence type="ECO:0000256" key="1">
    <source>
        <dbReference type="ARBA" id="ARBA00004651"/>
    </source>
</evidence>
<feature type="transmembrane region" description="Helical" evidence="9">
    <location>
        <begin position="213"/>
        <end position="237"/>
    </location>
</feature>
<keyword evidence="4" id="KW-1003">Cell membrane</keyword>
<dbReference type="EMBL" id="JAMOIM010000004">
    <property type="protein sequence ID" value="MCW6508117.1"/>
    <property type="molecule type" value="Genomic_DNA"/>
</dbReference>
<evidence type="ECO:0000256" key="9">
    <source>
        <dbReference type="SAM" id="Phobius"/>
    </source>
</evidence>
<feature type="transmembrane region" description="Helical" evidence="9">
    <location>
        <begin position="78"/>
        <end position="95"/>
    </location>
</feature>
<evidence type="ECO:0000256" key="7">
    <source>
        <dbReference type="ARBA" id="ARBA00022989"/>
    </source>
</evidence>
<feature type="transmembrane region" description="Helical" evidence="9">
    <location>
        <begin position="45"/>
        <end position="71"/>
    </location>
</feature>
<dbReference type="GO" id="GO:0022857">
    <property type="term" value="F:transmembrane transporter activity"/>
    <property type="evidence" value="ECO:0007669"/>
    <property type="project" value="InterPro"/>
</dbReference>
<keyword evidence="3" id="KW-0813">Transport</keyword>
<dbReference type="AlphaFoldDB" id="A0AA42CM79"/>